<feature type="transmembrane region" description="Helical" evidence="1">
    <location>
        <begin position="240"/>
        <end position="264"/>
    </location>
</feature>
<name>A0A972VTM6_9GAMM</name>
<dbReference type="EMBL" id="JABMOJ010000061">
    <property type="protein sequence ID" value="NQV64054.1"/>
    <property type="molecule type" value="Genomic_DNA"/>
</dbReference>
<sequence>MPAMIHQRSQKPGRVAVLFAVTGALLLLTLTWIPNIDAAANQYLSDALSSHLLVYASARTINAIISVIASIEVSLNFGAGVALQPGEALDPLNDLIERFSGFVLYGLAALGLQQVVLVAAGSVAAKVLTSCAVIGALTAYLWRSPLPAWLLRLLLLLMLVRFVFVLQVGLSWGLDKLYFDTEQQQALASLNLVKDHLHDLRNSYMQSINANGFFGGTWQAAQALIGSDEQQSLTDIAATAIIRLLVILLLQSLLLPLVFIWLTWQIIKSTLNRPTN</sequence>
<keyword evidence="1" id="KW-0472">Membrane</keyword>
<keyword evidence="1" id="KW-1133">Transmembrane helix</keyword>
<dbReference type="AlphaFoldDB" id="A0A972VTM6"/>
<proteinExistence type="predicted"/>
<dbReference type="Proteomes" id="UP000754644">
    <property type="component" value="Unassembled WGS sequence"/>
</dbReference>
<evidence type="ECO:0000313" key="3">
    <source>
        <dbReference type="Proteomes" id="UP000754644"/>
    </source>
</evidence>
<reference evidence="2" key="1">
    <citation type="submission" date="2020-05" db="EMBL/GenBank/DDBJ databases">
        <title>Sulfur intermediates as new biogeochemical hubs in an aquatic model microbial ecosystem.</title>
        <authorList>
            <person name="Vigneron A."/>
        </authorList>
    </citation>
    <scope>NUCLEOTIDE SEQUENCE</scope>
    <source>
        <strain evidence="2">Bin.250</strain>
    </source>
</reference>
<feature type="transmembrane region" description="Helical" evidence="1">
    <location>
        <begin position="149"/>
        <end position="170"/>
    </location>
</feature>
<comment type="caution">
    <text evidence="2">The sequence shown here is derived from an EMBL/GenBank/DDBJ whole genome shotgun (WGS) entry which is preliminary data.</text>
</comment>
<evidence type="ECO:0000313" key="2">
    <source>
        <dbReference type="EMBL" id="NQV64054.1"/>
    </source>
</evidence>
<accession>A0A972VTM6</accession>
<organism evidence="2 3">
    <name type="scientific">SAR86 cluster bacterium</name>
    <dbReference type="NCBI Taxonomy" id="2030880"/>
    <lineage>
        <taxon>Bacteria</taxon>
        <taxon>Pseudomonadati</taxon>
        <taxon>Pseudomonadota</taxon>
        <taxon>Gammaproteobacteria</taxon>
        <taxon>SAR86 cluster</taxon>
    </lineage>
</organism>
<keyword evidence="1" id="KW-0812">Transmembrane</keyword>
<protein>
    <submittedName>
        <fullName evidence="2">Uncharacterized protein</fullName>
    </submittedName>
</protein>
<gene>
    <name evidence="2" type="ORF">HQ497_01700</name>
</gene>
<feature type="transmembrane region" description="Helical" evidence="1">
    <location>
        <begin position="123"/>
        <end position="142"/>
    </location>
</feature>
<evidence type="ECO:0000256" key="1">
    <source>
        <dbReference type="SAM" id="Phobius"/>
    </source>
</evidence>